<evidence type="ECO:0000256" key="2">
    <source>
        <dbReference type="ARBA" id="ARBA00023235"/>
    </source>
</evidence>
<proteinExistence type="inferred from homology"/>
<dbReference type="RefSeq" id="WP_394406448.1">
    <property type="nucleotide sequence ID" value="NZ_JBIGIC010000001.1"/>
</dbReference>
<evidence type="ECO:0000313" key="3">
    <source>
        <dbReference type="EMBL" id="MFG6485694.1"/>
    </source>
</evidence>
<accession>A0ABW7H7E7</accession>
<dbReference type="EMBL" id="JBIGIC010000001">
    <property type="protein sequence ID" value="MFG6485694.1"/>
    <property type="molecule type" value="Genomic_DNA"/>
</dbReference>
<organism evidence="3 4">
    <name type="scientific">Pelomonas candidula</name>
    <dbReference type="NCBI Taxonomy" id="3299025"/>
    <lineage>
        <taxon>Bacteria</taxon>
        <taxon>Pseudomonadati</taxon>
        <taxon>Pseudomonadota</taxon>
        <taxon>Betaproteobacteria</taxon>
        <taxon>Burkholderiales</taxon>
        <taxon>Sphaerotilaceae</taxon>
        <taxon>Roseateles</taxon>
    </lineage>
</organism>
<gene>
    <name evidence="3" type="ORF">ACG04R_03360</name>
</gene>
<evidence type="ECO:0000256" key="1">
    <source>
        <dbReference type="ARBA" id="ARBA00008558"/>
    </source>
</evidence>
<evidence type="ECO:0000313" key="4">
    <source>
        <dbReference type="Proteomes" id="UP001606134"/>
    </source>
</evidence>
<dbReference type="InterPro" id="IPR010819">
    <property type="entry name" value="AGE/CE"/>
</dbReference>
<dbReference type="SUPFAM" id="SSF48208">
    <property type="entry name" value="Six-hairpin glycosidases"/>
    <property type="match status" value="1"/>
</dbReference>
<dbReference type="InterPro" id="IPR012341">
    <property type="entry name" value="6hp_glycosidase-like_sf"/>
</dbReference>
<comment type="caution">
    <text evidence="3">The sequence shown here is derived from an EMBL/GenBank/DDBJ whole genome shotgun (WGS) entry which is preliminary data.</text>
</comment>
<sequence length="422" mass="45811">MAADVAGLRRRPVLALLAALAACSDPASRDRSRIDAAWHRADLDRLLQRWLAHAPQPGGGFQLLFSRDWQPQPQPELELTGQARLVYAFAAGHEITGDARCLDAARRGADYLLDRFVDPVHGGFFHTVAPDGSPRATIKRAYGHAFVLLALTQLYRTGRDARHRDAALKAWNAIRTGFFEAGGGLVNECNRDFKPMGGMHTQNPVMHMFEALLALSEATGDKGVQAGARLLGDFVCYRLLQGQADGGARIPEWYDAAWQPLATKEAGGYIDLGHQFEWAHLLTSGAALSPVYAQVAERVLAYALSAGYDDNDGGCGQRAFPDGARTDASKGWWQQAECLHALVVTAGTSGRNDLWRRYEQTLGLVREQLADAEQGGWRAAYALPCKSGGCKDEQPDPYHMVSLHRAALQQAGALPATGAASR</sequence>
<keyword evidence="4" id="KW-1185">Reference proteome</keyword>
<comment type="similarity">
    <text evidence="1">Belongs to the N-acylglucosamine 2-epimerase family.</text>
</comment>
<reference evidence="3 4" key="1">
    <citation type="submission" date="2024-08" db="EMBL/GenBank/DDBJ databases">
        <authorList>
            <person name="Lu H."/>
        </authorList>
    </citation>
    <scope>NUCLEOTIDE SEQUENCE [LARGE SCALE GENOMIC DNA]</scope>
    <source>
        <strain evidence="3 4">BYS78W</strain>
    </source>
</reference>
<name>A0ABW7H7E7_9BURK</name>
<dbReference type="Pfam" id="PF07221">
    <property type="entry name" value="GlcNAc_2-epim"/>
    <property type="match status" value="1"/>
</dbReference>
<keyword evidence="2" id="KW-0413">Isomerase</keyword>
<dbReference type="PANTHER" id="PTHR15108">
    <property type="entry name" value="N-ACYLGLUCOSAMINE-2-EPIMERASE"/>
    <property type="match status" value="1"/>
</dbReference>
<dbReference type="InterPro" id="IPR008928">
    <property type="entry name" value="6-hairpin_glycosidase_sf"/>
</dbReference>
<dbReference type="Gene3D" id="1.50.10.10">
    <property type="match status" value="1"/>
</dbReference>
<dbReference type="Proteomes" id="UP001606134">
    <property type="component" value="Unassembled WGS sequence"/>
</dbReference>
<protein>
    <submittedName>
        <fullName evidence="3">AGE family epimerase/isomerase</fullName>
    </submittedName>
</protein>